<proteinExistence type="predicted"/>
<accession>A0A232M4K1</accession>
<dbReference type="OrthoDB" id="4347at2759"/>
<dbReference type="EMBL" id="NPHW01002537">
    <property type="protein sequence ID" value="OXV11262.1"/>
    <property type="molecule type" value="Genomic_DNA"/>
</dbReference>
<organism evidence="1 2">
    <name type="scientific">Elaphomyces granulatus</name>
    <dbReference type="NCBI Taxonomy" id="519963"/>
    <lineage>
        <taxon>Eukaryota</taxon>
        <taxon>Fungi</taxon>
        <taxon>Dikarya</taxon>
        <taxon>Ascomycota</taxon>
        <taxon>Pezizomycotina</taxon>
        <taxon>Eurotiomycetes</taxon>
        <taxon>Eurotiomycetidae</taxon>
        <taxon>Eurotiales</taxon>
        <taxon>Elaphomycetaceae</taxon>
        <taxon>Elaphomyces</taxon>
    </lineage>
</organism>
<evidence type="ECO:0008006" key="3">
    <source>
        <dbReference type="Google" id="ProtNLM"/>
    </source>
</evidence>
<reference evidence="1 2" key="1">
    <citation type="journal article" date="2015" name="Environ. Microbiol.">
        <title>Metagenome sequence of Elaphomyces granulatus from sporocarp tissue reveals Ascomycota ectomycorrhizal fingerprints of genome expansion and a Proteobacteria-rich microbiome.</title>
        <authorList>
            <person name="Quandt C.A."/>
            <person name="Kohler A."/>
            <person name="Hesse C.N."/>
            <person name="Sharpton T.J."/>
            <person name="Martin F."/>
            <person name="Spatafora J.W."/>
        </authorList>
    </citation>
    <scope>NUCLEOTIDE SEQUENCE [LARGE SCALE GENOMIC DNA]</scope>
    <source>
        <strain evidence="1 2">OSC145934</strain>
    </source>
</reference>
<comment type="caution">
    <text evidence="1">The sequence shown here is derived from an EMBL/GenBank/DDBJ whole genome shotgun (WGS) entry which is preliminary data.</text>
</comment>
<dbReference type="Proteomes" id="UP000243515">
    <property type="component" value="Unassembled WGS sequence"/>
</dbReference>
<evidence type="ECO:0000313" key="2">
    <source>
        <dbReference type="Proteomes" id="UP000243515"/>
    </source>
</evidence>
<protein>
    <recommendedName>
        <fullName evidence="3">DUF218 domain-containing protein</fullName>
    </recommendedName>
</protein>
<sequence>MPQTKQYHLIIVCCHAIYLGGTTNGLSENEWVIEPFQKGETPTFIEHAKTGIRELACSAGGNIDDDANAALVVFSGGATKRDRTSLSEGESYFNLAKDNAFFQTDESTVDLSDAITFETHATDSYQNVLFSLLHFRLLTGSYPQRITVISHEFKRRRFLECHFPALGFDQEASINGQDNSRASRSIHFIGINPPEEITPLKSLLAGETKSGFGLWEKDWYGVCPELAGKRKQRGWMEGVENRLFVGIGLEPVVETLVCWKGGEDGTGRFPELHLLPWNI</sequence>
<gene>
    <name evidence="1" type="ORF">Egran_00977</name>
</gene>
<keyword evidence="2" id="KW-1185">Reference proteome</keyword>
<dbReference type="InterPro" id="IPR055323">
    <property type="entry name" value="C57A10.07/YOR238W"/>
</dbReference>
<dbReference type="GO" id="GO:0005737">
    <property type="term" value="C:cytoplasm"/>
    <property type="evidence" value="ECO:0007669"/>
    <property type="project" value="TreeGrafter"/>
</dbReference>
<dbReference type="AlphaFoldDB" id="A0A232M4K1"/>
<dbReference type="PANTHER" id="PTHR28110:SF1">
    <property type="entry name" value="TRANSMEMBRANE PROTEIN"/>
    <property type="match status" value="1"/>
</dbReference>
<dbReference type="PANTHER" id="PTHR28110">
    <property type="entry name" value="TRANSMEMBRANE PROTEIN"/>
    <property type="match status" value="1"/>
</dbReference>
<name>A0A232M4K1_9EURO</name>
<evidence type="ECO:0000313" key="1">
    <source>
        <dbReference type="EMBL" id="OXV11262.1"/>
    </source>
</evidence>